<evidence type="ECO:0000256" key="7">
    <source>
        <dbReference type="SAM" id="MobiDB-lite"/>
    </source>
</evidence>
<evidence type="ECO:0000313" key="10">
    <source>
        <dbReference type="EMBL" id="MBB1487747.1"/>
    </source>
</evidence>
<keyword evidence="6" id="KW-0997">Cell inner membrane</keyword>
<keyword evidence="1 6" id="KW-0813">Transport</keyword>
<dbReference type="InterPro" id="IPR010209">
    <property type="entry name" value="Ion_transpt_RnfG/RsxG"/>
</dbReference>
<comment type="subcellular location">
    <subcellularLocation>
        <location evidence="6">Cell inner membrane</location>
        <topology evidence="6">Single-pass membrane protein</topology>
    </subcellularLocation>
</comment>
<proteinExistence type="inferred from homology"/>
<dbReference type="GO" id="GO:0005886">
    <property type="term" value="C:plasma membrane"/>
    <property type="evidence" value="ECO:0007669"/>
    <property type="project" value="UniProtKB-SubCell"/>
</dbReference>
<name>A0A839ITJ1_9GAMM</name>
<gene>
    <name evidence="10" type="primary">rsxG</name>
    <name evidence="6" type="synonym">rnfG</name>
    <name evidence="10" type="ORF">H4O21_14140</name>
</gene>
<evidence type="ECO:0000256" key="3">
    <source>
        <dbReference type="ARBA" id="ARBA00022630"/>
    </source>
</evidence>
<feature type="domain" description="FMN-binding" evidence="9">
    <location>
        <begin position="123"/>
        <end position="215"/>
    </location>
</feature>
<dbReference type="RefSeq" id="WP_182809524.1">
    <property type="nucleotide sequence ID" value="NZ_JACJFM010000018.1"/>
</dbReference>
<organism evidence="10 11">
    <name type="scientific">Oceanospirillum sediminis</name>
    <dbReference type="NCBI Taxonomy" id="2760088"/>
    <lineage>
        <taxon>Bacteria</taxon>
        <taxon>Pseudomonadati</taxon>
        <taxon>Pseudomonadota</taxon>
        <taxon>Gammaproteobacteria</taxon>
        <taxon>Oceanospirillales</taxon>
        <taxon>Oceanospirillaceae</taxon>
        <taxon>Oceanospirillum</taxon>
    </lineage>
</organism>
<keyword evidence="3 6" id="KW-0285">Flavoprotein</keyword>
<keyword evidence="6 8" id="KW-0812">Transmembrane</keyword>
<keyword evidence="5 6" id="KW-0249">Electron transport</keyword>
<evidence type="ECO:0000256" key="4">
    <source>
        <dbReference type="ARBA" id="ARBA00022643"/>
    </source>
</evidence>
<keyword evidence="6 8" id="KW-1133">Transmembrane helix</keyword>
<evidence type="ECO:0000256" key="5">
    <source>
        <dbReference type="ARBA" id="ARBA00022982"/>
    </source>
</evidence>
<dbReference type="GO" id="GO:0009055">
    <property type="term" value="F:electron transfer activity"/>
    <property type="evidence" value="ECO:0007669"/>
    <property type="project" value="InterPro"/>
</dbReference>
<keyword evidence="6" id="KW-1278">Translocase</keyword>
<keyword evidence="4 6" id="KW-0288">FMN</keyword>
<dbReference type="PANTHER" id="PTHR36118:SF1">
    <property type="entry name" value="ION-TRANSLOCATING OXIDOREDUCTASE COMPLEX SUBUNIT G"/>
    <property type="match status" value="1"/>
</dbReference>
<dbReference type="NCBIfam" id="NF002519">
    <property type="entry name" value="PRK01908.1"/>
    <property type="match status" value="1"/>
</dbReference>
<keyword evidence="6" id="KW-1003">Cell membrane</keyword>
<evidence type="ECO:0000256" key="6">
    <source>
        <dbReference type="HAMAP-Rule" id="MF_00479"/>
    </source>
</evidence>
<evidence type="ECO:0000256" key="8">
    <source>
        <dbReference type="SAM" id="Phobius"/>
    </source>
</evidence>
<protein>
    <recommendedName>
        <fullName evidence="6">Ion-translocating oxidoreductase complex subunit G</fullName>
        <ecNumber evidence="6">7.-.-.-</ecNumber>
    </recommendedName>
    <alternativeName>
        <fullName evidence="6">Rnf electron transport complex subunit G</fullName>
    </alternativeName>
</protein>
<accession>A0A839ITJ1</accession>
<evidence type="ECO:0000259" key="9">
    <source>
        <dbReference type="SMART" id="SM00900"/>
    </source>
</evidence>
<dbReference type="PIRSF" id="PIRSF006091">
    <property type="entry name" value="E_trnsport_RnfG"/>
    <property type="match status" value="1"/>
</dbReference>
<comment type="subunit">
    <text evidence="6">The complex is composed of six subunits: RnfA, RnfB, RnfC, RnfD, RnfE and RnfG.</text>
</comment>
<feature type="transmembrane region" description="Helical" evidence="8">
    <location>
        <begin position="32"/>
        <end position="51"/>
    </location>
</feature>
<keyword evidence="11" id="KW-1185">Reference proteome</keyword>
<dbReference type="EC" id="7.-.-.-" evidence="6"/>
<dbReference type="InterPro" id="IPR007329">
    <property type="entry name" value="FMN-bd"/>
</dbReference>
<comment type="cofactor">
    <cofactor evidence="6">
        <name>FMN</name>
        <dbReference type="ChEBI" id="CHEBI:58210"/>
    </cofactor>
</comment>
<comment type="similarity">
    <text evidence="6">Belongs to the RnfG family.</text>
</comment>
<dbReference type="NCBIfam" id="TIGR01947">
    <property type="entry name" value="rnfG"/>
    <property type="match status" value="1"/>
</dbReference>
<evidence type="ECO:0000256" key="2">
    <source>
        <dbReference type="ARBA" id="ARBA00022553"/>
    </source>
</evidence>
<evidence type="ECO:0000256" key="1">
    <source>
        <dbReference type="ARBA" id="ARBA00022448"/>
    </source>
</evidence>
<keyword evidence="2 6" id="KW-0597">Phosphoprotein</keyword>
<evidence type="ECO:0000313" key="11">
    <source>
        <dbReference type="Proteomes" id="UP000565262"/>
    </source>
</evidence>
<comment type="function">
    <text evidence="6">Part of a membrane-bound complex that couples electron transfer with translocation of ions across the membrane.</text>
</comment>
<dbReference type="GO" id="GO:0010181">
    <property type="term" value="F:FMN binding"/>
    <property type="evidence" value="ECO:0007669"/>
    <property type="project" value="InterPro"/>
</dbReference>
<comment type="caution">
    <text evidence="10">The sequence shown here is derived from an EMBL/GenBank/DDBJ whole genome shotgun (WGS) entry which is preliminary data.</text>
</comment>
<dbReference type="EMBL" id="JACJFM010000018">
    <property type="protein sequence ID" value="MBB1487747.1"/>
    <property type="molecule type" value="Genomic_DNA"/>
</dbReference>
<feature type="region of interest" description="Disordered" evidence="7">
    <location>
        <begin position="1"/>
        <end position="21"/>
    </location>
</feature>
<dbReference type="SMART" id="SM00900">
    <property type="entry name" value="FMN_bind"/>
    <property type="match status" value="1"/>
</dbReference>
<dbReference type="AlphaFoldDB" id="A0A839ITJ1"/>
<dbReference type="Proteomes" id="UP000565262">
    <property type="component" value="Unassembled WGS sequence"/>
</dbReference>
<reference evidence="10 11" key="1">
    <citation type="submission" date="2020-08" db="EMBL/GenBank/DDBJ databases">
        <title>Oceanospirillum sp. nov. isolated from marine sediment.</title>
        <authorList>
            <person name="Ji X."/>
        </authorList>
    </citation>
    <scope>NUCLEOTIDE SEQUENCE [LARGE SCALE GENOMIC DNA]</scope>
    <source>
        <strain evidence="10 11">D5</strain>
    </source>
</reference>
<keyword evidence="6 8" id="KW-0472">Membrane</keyword>
<dbReference type="HAMAP" id="MF_00479">
    <property type="entry name" value="RsxG_RnfG"/>
    <property type="match status" value="1"/>
</dbReference>
<dbReference type="Pfam" id="PF04205">
    <property type="entry name" value="FMN_bind"/>
    <property type="match status" value="1"/>
</dbReference>
<sequence>MHGNPNPDNAAATDQAEEKEQTLIESIRRSSIGLGIFAVVTAGIIAVTQLGTKDVISDNIRQAQSQSLFELIPASEVDNDLLNDTYVIQPDDILGNKDPITVNIARKDNQIQAIFFPVTTPHGYSGNINMLVGVKRNGEMAGVRVLSHKETPGLGDKVETKKSDWIHSLSGLSLENPGTEKLRVKKDGGIIDQFTGATITPRAIVNQSRYVLQYFNKHKDVLLAIPVPEQQNQ</sequence>
<dbReference type="GO" id="GO:0022900">
    <property type="term" value="P:electron transport chain"/>
    <property type="evidence" value="ECO:0007669"/>
    <property type="project" value="UniProtKB-UniRule"/>
</dbReference>
<dbReference type="PANTHER" id="PTHR36118">
    <property type="entry name" value="ION-TRANSLOCATING OXIDOREDUCTASE COMPLEX SUBUNIT G"/>
    <property type="match status" value="1"/>
</dbReference>
<feature type="modified residue" description="FMN phosphoryl threonine" evidence="6">
    <location>
        <position position="198"/>
    </location>
</feature>